<dbReference type="GeneID" id="88094179"/>
<name>A0A239SE33_9BURK</name>
<dbReference type="PANTHER" id="PTHR11091">
    <property type="entry name" value="OXIDOREDUCTASE-RELATED"/>
    <property type="match status" value="1"/>
</dbReference>
<protein>
    <submittedName>
        <fullName evidence="3">Ureidoglycolate dehydrogenase</fullName>
        <ecNumber evidence="3">1.1.1.154</ecNumber>
    </submittedName>
</protein>
<dbReference type="PANTHER" id="PTHR11091:SF0">
    <property type="entry name" value="MALATE DEHYDROGENASE"/>
    <property type="match status" value="1"/>
</dbReference>
<organism evidence="3 4">
    <name type="scientific">Pandoraea sputorum</name>
    <dbReference type="NCBI Taxonomy" id="93222"/>
    <lineage>
        <taxon>Bacteria</taxon>
        <taxon>Pseudomonadati</taxon>
        <taxon>Pseudomonadota</taxon>
        <taxon>Betaproteobacteria</taxon>
        <taxon>Burkholderiales</taxon>
        <taxon>Burkholderiaceae</taxon>
        <taxon>Pandoraea</taxon>
    </lineage>
</organism>
<dbReference type="RefSeq" id="WP_052253215.1">
    <property type="nucleotide sequence ID" value="NZ_CABPRX010000003.1"/>
</dbReference>
<dbReference type="GO" id="GO:0009040">
    <property type="term" value="F:ureidoglycolate dehydrogenase activity"/>
    <property type="evidence" value="ECO:0007669"/>
    <property type="project" value="UniProtKB-EC"/>
</dbReference>
<accession>A0A239SE33</accession>
<dbReference type="Pfam" id="PF02615">
    <property type="entry name" value="Ldh_2"/>
    <property type="match status" value="1"/>
</dbReference>
<dbReference type="InterPro" id="IPR036111">
    <property type="entry name" value="Mal/L-sulfo/L-lacto_DH-like_sf"/>
</dbReference>
<comment type="similarity">
    <text evidence="1">Belongs to the LDH2/MDH2 oxidoreductase family.</text>
</comment>
<evidence type="ECO:0000256" key="2">
    <source>
        <dbReference type="ARBA" id="ARBA00023002"/>
    </source>
</evidence>
<dbReference type="Gene3D" id="3.30.1370.60">
    <property type="entry name" value="Hypothetical oxidoreductase yiak, domain 2"/>
    <property type="match status" value="1"/>
</dbReference>
<dbReference type="EMBL" id="LT906435">
    <property type="protein sequence ID" value="SNU83492.1"/>
    <property type="molecule type" value="Genomic_DNA"/>
</dbReference>
<gene>
    <name evidence="3" type="primary">allD</name>
    <name evidence="3" type="ORF">SAMEA4530655_01507</name>
</gene>
<dbReference type="Proteomes" id="UP000215126">
    <property type="component" value="Chromosome 1"/>
</dbReference>
<evidence type="ECO:0000256" key="1">
    <source>
        <dbReference type="ARBA" id="ARBA00006056"/>
    </source>
</evidence>
<dbReference type="InterPro" id="IPR043143">
    <property type="entry name" value="Mal/L-sulf/L-lact_DH-like_NADP"/>
</dbReference>
<dbReference type="OrthoDB" id="924592at2"/>
<dbReference type="AlphaFoldDB" id="A0A239SE33"/>
<reference evidence="3 4" key="1">
    <citation type="submission" date="2017-06" db="EMBL/GenBank/DDBJ databases">
        <authorList>
            <consortium name="Pathogen Informatics"/>
        </authorList>
    </citation>
    <scope>NUCLEOTIDE SEQUENCE [LARGE SCALE GENOMIC DNA]</scope>
    <source>
        <strain evidence="3 4">NCTC13161</strain>
    </source>
</reference>
<evidence type="ECO:0000313" key="4">
    <source>
        <dbReference type="Proteomes" id="UP000215126"/>
    </source>
</evidence>
<dbReference type="EC" id="1.1.1.154" evidence="3"/>
<evidence type="ECO:0000313" key="3">
    <source>
        <dbReference type="EMBL" id="SNU83492.1"/>
    </source>
</evidence>
<dbReference type="InterPro" id="IPR043144">
    <property type="entry name" value="Mal/L-sulf/L-lact_DH-like_ah"/>
</dbReference>
<dbReference type="InterPro" id="IPR003767">
    <property type="entry name" value="Malate/L-lactate_DH-like"/>
</dbReference>
<dbReference type="SUPFAM" id="SSF89733">
    <property type="entry name" value="L-sulfolactate dehydrogenase-like"/>
    <property type="match status" value="1"/>
</dbReference>
<keyword evidence="2 3" id="KW-0560">Oxidoreductase</keyword>
<dbReference type="STRING" id="93222.NA29_11815"/>
<keyword evidence="4" id="KW-1185">Reference proteome</keyword>
<proteinExistence type="inferred from homology"/>
<dbReference type="Gene3D" id="1.10.1530.10">
    <property type="match status" value="1"/>
</dbReference>
<dbReference type="KEGG" id="pspu:NA29_11815"/>
<sequence>MLTDNSSIRVPTDSLRELVVSLLVAEGVSVNVATSVADPLIAADLGGKASHGVMLLPMYIERIRAGSVSKAEFAQVAHDAKAVVVLDAANVLGQVSAKQAITLAIERARRYGLAMVTVRNAFHFGEAGFWARKMADAGCVGIAMANTRPLMPAPGGAQRVIGNNPLAIAMPHADEIPVELDMAMSASAMGKIRLAQGAGHEIPEGWAVDAQGIPTRDATKAIAGMLLPAAGPKGFGLAFMIDLLCGGLSDGGVADEVQPLYGASATPYNSAQAFLAIDASQFGLQRPLEQRASDLATQVRTSPPAAGTERLYSPGEISWQVAQANGQTCPVAVDVARQLAGLASVAGVQAPAAWADI</sequence>